<dbReference type="PANTHER" id="PTHR31751:SF44">
    <property type="entry name" value="SI:CH211-211K8.4-RELATED"/>
    <property type="match status" value="1"/>
</dbReference>
<comment type="caution">
    <text evidence="2">The sequence shown here is derived from an EMBL/GenBank/DDBJ whole genome shotgun (WGS) entry which is preliminary data.</text>
</comment>
<dbReference type="Proteomes" id="UP000693946">
    <property type="component" value="Unassembled WGS sequence"/>
</dbReference>
<organism evidence="2 3">
    <name type="scientific">Solea senegalensis</name>
    <name type="common">Senegalese sole</name>
    <dbReference type="NCBI Taxonomy" id="28829"/>
    <lineage>
        <taxon>Eukaryota</taxon>
        <taxon>Metazoa</taxon>
        <taxon>Chordata</taxon>
        <taxon>Craniata</taxon>
        <taxon>Vertebrata</taxon>
        <taxon>Euteleostomi</taxon>
        <taxon>Actinopterygii</taxon>
        <taxon>Neopterygii</taxon>
        <taxon>Teleostei</taxon>
        <taxon>Neoteleostei</taxon>
        <taxon>Acanthomorphata</taxon>
        <taxon>Carangaria</taxon>
        <taxon>Pleuronectiformes</taxon>
        <taxon>Pleuronectoidei</taxon>
        <taxon>Soleidae</taxon>
        <taxon>Solea</taxon>
    </lineage>
</organism>
<evidence type="ECO:0000313" key="2">
    <source>
        <dbReference type="EMBL" id="KAG7462310.1"/>
    </source>
</evidence>
<dbReference type="AlphaFoldDB" id="A0AAV6PFS3"/>
<evidence type="ECO:0000313" key="3">
    <source>
        <dbReference type="Proteomes" id="UP000693946"/>
    </source>
</evidence>
<dbReference type="EMBL" id="JAGKHQ010000984">
    <property type="protein sequence ID" value="KAG7462310.1"/>
    <property type="molecule type" value="Genomic_DNA"/>
</dbReference>
<name>A0AAV6PFS3_SOLSE</name>
<sequence>MSRDQLKVYAVPVQDVDLVTVVRCCGRRNTLYVRTQTNFPSTDVGVGTAAALPFLTSTPIKRPRKRRRTELEEVEEEEEPAEHSSVDIPVPHDSTYDPVDTLNESADVTKESSVPTAILQQLSEQQNVVLGGDLRADSPGHSAKYGSYTMMDLRTNTVIDLQLVQSNEVGGRYHMEKEGLKRSLALLEERGVTMESIVTDRHPQIQKFLRESNITHYYDVWHMEKGLSRKLLKISQNKGCEKLTKWLCSIKNHMYWTAASSTSVPERTAKWTSIFNHVLDVHTHDDPAFPQCLHPIRPSTDRSKWLTAGTPAFCRLEKALTNKRVMKDVGKLSPHYQTSSLEAFHSLILRFAPKNVVFPFLGMLCR</sequence>
<keyword evidence="3" id="KW-1185">Reference proteome</keyword>
<protein>
    <submittedName>
        <fullName evidence="2">TIMELESS-interacting protein isoform X2</fullName>
    </submittedName>
</protein>
<dbReference type="PANTHER" id="PTHR31751">
    <property type="entry name" value="SI:CH211-108C17.2-RELATED-RELATED"/>
    <property type="match status" value="1"/>
</dbReference>
<accession>A0AAV6PFS3</accession>
<evidence type="ECO:0000256" key="1">
    <source>
        <dbReference type="SAM" id="MobiDB-lite"/>
    </source>
</evidence>
<proteinExistence type="predicted"/>
<reference evidence="2 3" key="1">
    <citation type="journal article" date="2021" name="Sci. Rep.">
        <title>Chromosome anchoring in Senegalese sole (Solea senegalensis) reveals sex-associated markers and genome rearrangements in flatfish.</title>
        <authorList>
            <person name="Guerrero-Cozar I."/>
            <person name="Gomez-Garrido J."/>
            <person name="Berbel C."/>
            <person name="Martinez-Blanch J.F."/>
            <person name="Alioto T."/>
            <person name="Claros M.G."/>
            <person name="Gagnaire P.A."/>
            <person name="Manchado M."/>
        </authorList>
    </citation>
    <scope>NUCLEOTIDE SEQUENCE [LARGE SCALE GENOMIC DNA]</scope>
    <source>
        <strain evidence="2">Sse05_10M</strain>
    </source>
</reference>
<feature type="region of interest" description="Disordered" evidence="1">
    <location>
        <begin position="62"/>
        <end position="93"/>
    </location>
</feature>
<gene>
    <name evidence="2" type="ORF">JOB18_026581</name>
</gene>